<evidence type="ECO:0000313" key="1">
    <source>
        <dbReference type="Proteomes" id="UP000887579"/>
    </source>
</evidence>
<dbReference type="Proteomes" id="UP000887579">
    <property type="component" value="Unplaced"/>
</dbReference>
<accession>A0AC34GXX3</accession>
<organism evidence="1 2">
    <name type="scientific">Panagrolaimus sp. ES5</name>
    <dbReference type="NCBI Taxonomy" id="591445"/>
    <lineage>
        <taxon>Eukaryota</taxon>
        <taxon>Metazoa</taxon>
        <taxon>Ecdysozoa</taxon>
        <taxon>Nematoda</taxon>
        <taxon>Chromadorea</taxon>
        <taxon>Rhabditida</taxon>
        <taxon>Tylenchina</taxon>
        <taxon>Panagrolaimomorpha</taxon>
        <taxon>Panagrolaimoidea</taxon>
        <taxon>Panagrolaimidae</taxon>
        <taxon>Panagrolaimus</taxon>
    </lineage>
</organism>
<proteinExistence type="predicted"/>
<evidence type="ECO:0000313" key="2">
    <source>
        <dbReference type="WBParaSite" id="ES5_v2.g9814.t1"/>
    </source>
</evidence>
<reference evidence="2" key="1">
    <citation type="submission" date="2022-11" db="UniProtKB">
        <authorList>
            <consortium name="WormBaseParasite"/>
        </authorList>
    </citation>
    <scope>IDENTIFICATION</scope>
</reference>
<dbReference type="WBParaSite" id="ES5_v2.g9814.t1">
    <property type="protein sequence ID" value="ES5_v2.g9814.t1"/>
    <property type="gene ID" value="ES5_v2.g9814"/>
</dbReference>
<name>A0AC34GXX3_9BILA</name>
<sequence length="301" mass="32908">MFSLIFIAGVFVSTSLAALPDCGKTPIPPDESRIVGGKIAKAYSWPWQVEMCMDYGWGSCDLRCGGTIIDEQWIMSAAHCVDGYEDQPGSFGIKVGTYNYNDNNETGEVVFNVSQVFKNPQYGSPHQFSHDISLLKLSGKITFTNHIQPVCVPKNVSDIVHKGKSAYVTGWGATSEDGPVSDKLRQVQVPFLDMSECTKEYGSSEIDDTMECAGKQGVDSCQGDSGVDSCQGDSGGPLVTKHTDGRWFQAGIVSWGQKKATQVYIPVHQPTVISSKKLLVMISVNKQICLLKSLFIVFYNF</sequence>
<protein>
    <submittedName>
        <fullName evidence="2">Peptidase S1 domain-containing protein</fullName>
    </submittedName>
</protein>